<keyword evidence="7 11" id="KW-0418">Kinase</keyword>
<dbReference type="SUPFAM" id="SSF47384">
    <property type="entry name" value="Homodimeric domain of signal transducing histidine kinase"/>
    <property type="match status" value="1"/>
</dbReference>
<dbReference type="PRINTS" id="PR00344">
    <property type="entry name" value="BCTRLSENSOR"/>
</dbReference>
<comment type="catalytic activity">
    <reaction evidence="1">
        <text>ATP + protein L-histidine = ADP + protein N-phospho-L-histidine.</text>
        <dbReference type="EC" id="2.7.13.3"/>
    </reaction>
</comment>
<dbReference type="PANTHER" id="PTHR45436">
    <property type="entry name" value="SENSOR HISTIDINE KINASE YKOH"/>
    <property type="match status" value="1"/>
</dbReference>
<dbReference type="KEGG" id="bsed:DN745_17470"/>
<keyword evidence="9" id="KW-0902">Two-component regulatory system</keyword>
<gene>
    <name evidence="11" type="ORF">DN745_17470</name>
</gene>
<dbReference type="InterPro" id="IPR036097">
    <property type="entry name" value="HisK_dim/P_sf"/>
</dbReference>
<dbReference type="GO" id="GO:0005886">
    <property type="term" value="C:plasma membrane"/>
    <property type="evidence" value="ECO:0007669"/>
    <property type="project" value="TreeGrafter"/>
</dbReference>
<accession>A0A2Z4FQ23</accession>
<evidence type="ECO:0000256" key="6">
    <source>
        <dbReference type="ARBA" id="ARBA00022692"/>
    </source>
</evidence>
<dbReference type="SUPFAM" id="SSF158472">
    <property type="entry name" value="HAMP domain-like"/>
    <property type="match status" value="1"/>
</dbReference>
<dbReference type="Pfam" id="PF02518">
    <property type="entry name" value="HATPase_c"/>
    <property type="match status" value="1"/>
</dbReference>
<evidence type="ECO:0000256" key="4">
    <source>
        <dbReference type="ARBA" id="ARBA00022553"/>
    </source>
</evidence>
<dbReference type="SMART" id="SM00387">
    <property type="entry name" value="HATPase_c"/>
    <property type="match status" value="1"/>
</dbReference>
<evidence type="ECO:0000256" key="8">
    <source>
        <dbReference type="ARBA" id="ARBA00022989"/>
    </source>
</evidence>
<dbReference type="InterPro" id="IPR004358">
    <property type="entry name" value="Sig_transdc_His_kin-like_C"/>
</dbReference>
<evidence type="ECO:0000256" key="10">
    <source>
        <dbReference type="ARBA" id="ARBA00023136"/>
    </source>
</evidence>
<evidence type="ECO:0000313" key="11">
    <source>
        <dbReference type="EMBL" id="AWV91020.1"/>
    </source>
</evidence>
<dbReference type="RefSeq" id="WP_111336895.1">
    <property type="nucleotide sequence ID" value="NZ_CP030032.1"/>
</dbReference>
<dbReference type="Pfam" id="PF00672">
    <property type="entry name" value="HAMP"/>
    <property type="match status" value="1"/>
</dbReference>
<keyword evidence="10" id="KW-0472">Membrane</keyword>
<dbReference type="InterPro" id="IPR005467">
    <property type="entry name" value="His_kinase_dom"/>
</dbReference>
<comment type="subcellular location">
    <subcellularLocation>
        <location evidence="2">Membrane</location>
    </subcellularLocation>
</comment>
<dbReference type="EMBL" id="CP030032">
    <property type="protein sequence ID" value="AWV91020.1"/>
    <property type="molecule type" value="Genomic_DNA"/>
</dbReference>
<protein>
    <recommendedName>
        <fullName evidence="3">histidine kinase</fullName>
        <ecNumber evidence="3">2.7.13.3</ecNumber>
    </recommendedName>
</protein>
<evidence type="ECO:0000256" key="7">
    <source>
        <dbReference type="ARBA" id="ARBA00022777"/>
    </source>
</evidence>
<dbReference type="CDD" id="cd00082">
    <property type="entry name" value="HisKA"/>
    <property type="match status" value="1"/>
</dbReference>
<dbReference type="GO" id="GO:0000155">
    <property type="term" value="F:phosphorelay sensor kinase activity"/>
    <property type="evidence" value="ECO:0007669"/>
    <property type="project" value="InterPro"/>
</dbReference>
<dbReference type="InterPro" id="IPR003594">
    <property type="entry name" value="HATPase_dom"/>
</dbReference>
<dbReference type="Proteomes" id="UP000249799">
    <property type="component" value="Chromosome"/>
</dbReference>
<reference evidence="11 12" key="1">
    <citation type="submission" date="2018-06" db="EMBL/GenBank/DDBJ databases">
        <title>Lujinxingia sediminis gen. nov. sp. nov., a new facultative anaerobic member of the class Deltaproteobacteria, and proposal of Lujinxingaceae fam. nov.</title>
        <authorList>
            <person name="Guo L.-Y."/>
            <person name="Li C.-M."/>
            <person name="Wang S."/>
            <person name="Du Z.-J."/>
        </authorList>
    </citation>
    <scope>NUCLEOTIDE SEQUENCE [LARGE SCALE GENOMIC DNA]</scope>
    <source>
        <strain evidence="11 12">FA350</strain>
    </source>
</reference>
<evidence type="ECO:0000256" key="2">
    <source>
        <dbReference type="ARBA" id="ARBA00004370"/>
    </source>
</evidence>
<dbReference type="CDD" id="cd06225">
    <property type="entry name" value="HAMP"/>
    <property type="match status" value="1"/>
</dbReference>
<dbReference type="EC" id="2.7.13.3" evidence="3"/>
<dbReference type="PROSITE" id="PS50885">
    <property type="entry name" value="HAMP"/>
    <property type="match status" value="1"/>
</dbReference>
<dbReference type="Gene3D" id="3.30.565.10">
    <property type="entry name" value="Histidine kinase-like ATPase, C-terminal domain"/>
    <property type="match status" value="1"/>
</dbReference>
<dbReference type="SUPFAM" id="SSF55874">
    <property type="entry name" value="ATPase domain of HSP90 chaperone/DNA topoisomerase II/histidine kinase"/>
    <property type="match status" value="1"/>
</dbReference>
<keyword evidence="12" id="KW-1185">Reference proteome</keyword>
<dbReference type="PROSITE" id="PS50109">
    <property type="entry name" value="HIS_KIN"/>
    <property type="match status" value="1"/>
</dbReference>
<evidence type="ECO:0000313" key="12">
    <source>
        <dbReference type="Proteomes" id="UP000249799"/>
    </source>
</evidence>
<keyword evidence="6" id="KW-0812">Transmembrane</keyword>
<evidence type="ECO:0000256" key="9">
    <source>
        <dbReference type="ARBA" id="ARBA00023012"/>
    </source>
</evidence>
<dbReference type="SMART" id="SM00304">
    <property type="entry name" value="HAMP"/>
    <property type="match status" value="1"/>
</dbReference>
<proteinExistence type="predicted"/>
<evidence type="ECO:0000256" key="1">
    <source>
        <dbReference type="ARBA" id="ARBA00000085"/>
    </source>
</evidence>
<dbReference type="PANTHER" id="PTHR45436:SF5">
    <property type="entry name" value="SENSOR HISTIDINE KINASE TRCS"/>
    <property type="match status" value="1"/>
</dbReference>
<keyword evidence="4" id="KW-0597">Phosphoprotein</keyword>
<dbReference type="Gene3D" id="6.10.340.10">
    <property type="match status" value="1"/>
</dbReference>
<name>A0A2Z4FQ23_9DELT</name>
<dbReference type="AlphaFoldDB" id="A0A2Z4FQ23"/>
<evidence type="ECO:0000256" key="3">
    <source>
        <dbReference type="ARBA" id="ARBA00012438"/>
    </source>
</evidence>
<evidence type="ECO:0000256" key="5">
    <source>
        <dbReference type="ARBA" id="ARBA00022679"/>
    </source>
</evidence>
<keyword evidence="5" id="KW-0808">Transferase</keyword>
<dbReference type="InterPro" id="IPR003661">
    <property type="entry name" value="HisK_dim/P_dom"/>
</dbReference>
<keyword evidence="8" id="KW-1133">Transmembrane helix</keyword>
<dbReference type="OrthoDB" id="5288536at2"/>
<organism evidence="11 12">
    <name type="scientific">Bradymonas sediminis</name>
    <dbReference type="NCBI Taxonomy" id="1548548"/>
    <lineage>
        <taxon>Bacteria</taxon>
        <taxon>Deltaproteobacteria</taxon>
        <taxon>Bradymonadales</taxon>
        <taxon>Bradymonadaceae</taxon>
        <taxon>Bradymonas</taxon>
    </lineage>
</organism>
<dbReference type="InterPro" id="IPR050428">
    <property type="entry name" value="TCS_sensor_his_kinase"/>
</dbReference>
<dbReference type="InterPro" id="IPR003660">
    <property type="entry name" value="HAMP_dom"/>
</dbReference>
<sequence>MKLRPKLAVTLVAIVIPVLVVFTLFRISAERRAFRERTAERVAARLEARAPGRCLRDPESFHLNRRGFQIYGYGPDYRSANPQAPPLPGDVVEALRAGEETASASFWRRSPYAGVSAVGTQWEDSPCSALAVFWPHHVGRGPGRFARDIALQTFVAFMVLLLTALIAAGPIVRRIRRLTEAIEEAGGPDYQVKEETDADDEIGELARAFNTAGERVSETVSQLEARDRALTEYIANTTHDLAIPLTVLQHRLSKLQKQLEASDDRALADAAMEEAHYIAALITNMGAAARLDRTGEELTVHPCDLCELVERVVSRFEPLAEQKEIELNWAVPPERLESRCDSTLVEQALSNFVQNAIQYNSAGGHISVLLEDARPSDGRGGFELRVLDDGPGVPEELLARLTERSFRMDESRTRQPGGQGFGLSIAQRVVELHGWSLKLQNGAEGGLEVVVSA</sequence>
<dbReference type="InterPro" id="IPR036890">
    <property type="entry name" value="HATPase_C_sf"/>
</dbReference>